<dbReference type="HAMAP" id="MF_01627">
    <property type="entry name" value="Pur_nucleosid_phosp"/>
    <property type="match status" value="1"/>
</dbReference>
<dbReference type="PROSITE" id="PS01232">
    <property type="entry name" value="PNP_UDP_1"/>
    <property type="match status" value="1"/>
</dbReference>
<evidence type="ECO:0000256" key="1">
    <source>
        <dbReference type="ARBA" id="ARBA00010456"/>
    </source>
</evidence>
<dbReference type="Gene3D" id="3.40.50.1580">
    <property type="entry name" value="Nucleoside phosphorylase domain"/>
    <property type="match status" value="1"/>
</dbReference>
<dbReference type="InterPro" id="IPR000845">
    <property type="entry name" value="Nucleoside_phosphorylase_d"/>
</dbReference>
<evidence type="ECO:0000259" key="7">
    <source>
        <dbReference type="Pfam" id="PF01048"/>
    </source>
</evidence>
<dbReference type="CDD" id="cd09006">
    <property type="entry name" value="PNP_EcPNPI-like"/>
    <property type="match status" value="1"/>
</dbReference>
<dbReference type="InterPro" id="IPR004402">
    <property type="entry name" value="DeoD-type"/>
</dbReference>
<evidence type="ECO:0000256" key="4">
    <source>
        <dbReference type="ARBA" id="ARBA00022676"/>
    </source>
</evidence>
<dbReference type="NCBIfam" id="TIGR00107">
    <property type="entry name" value="deoD"/>
    <property type="match status" value="1"/>
</dbReference>
<evidence type="ECO:0000256" key="2">
    <source>
        <dbReference type="ARBA" id="ARBA00011888"/>
    </source>
</evidence>
<comment type="similarity">
    <text evidence="1">Belongs to the PNP/UDP phosphorylase family.</text>
</comment>
<dbReference type="Proteomes" id="UP001595699">
    <property type="component" value="Unassembled WGS sequence"/>
</dbReference>
<protein>
    <recommendedName>
        <fullName evidence="3">Uridine phosphorylase</fullName>
        <ecNumber evidence="2">2.4.2.3</ecNumber>
    </recommendedName>
</protein>
<dbReference type="GO" id="GO:0004731">
    <property type="term" value="F:purine-nucleoside phosphorylase activity"/>
    <property type="evidence" value="ECO:0007669"/>
    <property type="project" value="UniProtKB-EC"/>
</dbReference>
<feature type="domain" description="Nucleoside phosphorylase" evidence="7">
    <location>
        <begin position="23"/>
        <end position="235"/>
    </location>
</feature>
<dbReference type="PANTHER" id="PTHR43691">
    <property type="entry name" value="URIDINE PHOSPHORYLASE"/>
    <property type="match status" value="1"/>
</dbReference>
<organism evidence="8 9">
    <name type="scientific">Tenggerimyces flavus</name>
    <dbReference type="NCBI Taxonomy" id="1708749"/>
    <lineage>
        <taxon>Bacteria</taxon>
        <taxon>Bacillati</taxon>
        <taxon>Actinomycetota</taxon>
        <taxon>Actinomycetes</taxon>
        <taxon>Propionibacteriales</taxon>
        <taxon>Nocardioidaceae</taxon>
        <taxon>Tenggerimyces</taxon>
    </lineage>
</organism>
<comment type="caution">
    <text evidence="8">The sequence shown here is derived from an EMBL/GenBank/DDBJ whole genome shotgun (WGS) entry which is preliminary data.</text>
</comment>
<sequence>MATPSTGPSFHLGAMPGQIADTVLFPGDPLRAEWIATTYLSDVSCYSKVRGMLGFTGTYNGRRISVQGSGMGQPSLAIYANELLSHYGVRTLVRVGSCGALTTAVGLRDLVLAMTASTDSAMNRVRFESFDYAPAADFFLLRKAYDLAVARSLPVHVGPIAAIDSFYSEVPAQLLRLAEYGVLAVEMETAVLYTLAAKFGARALTILTVGDHVVTGEATTGEERERGMAAMAELALATVTDD</sequence>
<reference evidence="9" key="1">
    <citation type="journal article" date="2019" name="Int. J. Syst. Evol. Microbiol.">
        <title>The Global Catalogue of Microorganisms (GCM) 10K type strain sequencing project: providing services to taxonomists for standard genome sequencing and annotation.</title>
        <authorList>
            <consortium name="The Broad Institute Genomics Platform"/>
            <consortium name="The Broad Institute Genome Sequencing Center for Infectious Disease"/>
            <person name="Wu L."/>
            <person name="Ma J."/>
        </authorList>
    </citation>
    <scope>NUCLEOTIDE SEQUENCE [LARGE SCALE GENOMIC DNA]</scope>
    <source>
        <strain evidence="9">CGMCC 4.7241</strain>
    </source>
</reference>
<proteinExistence type="inferred from homology"/>
<dbReference type="EMBL" id="JBHRZH010000018">
    <property type="protein sequence ID" value="MFC3763467.1"/>
    <property type="molecule type" value="Genomic_DNA"/>
</dbReference>
<dbReference type="PANTHER" id="PTHR43691:SF11">
    <property type="entry name" value="FI09636P-RELATED"/>
    <property type="match status" value="1"/>
</dbReference>
<name>A0ABV7YFT2_9ACTN</name>
<dbReference type="EC" id="2.4.2.3" evidence="2"/>
<dbReference type="NCBIfam" id="NF004489">
    <property type="entry name" value="PRK05819.1"/>
    <property type="match status" value="1"/>
</dbReference>
<dbReference type="RefSeq" id="WP_205117819.1">
    <property type="nucleotide sequence ID" value="NZ_JAFBCM010000001.1"/>
</dbReference>
<evidence type="ECO:0000256" key="6">
    <source>
        <dbReference type="ARBA" id="ARBA00048447"/>
    </source>
</evidence>
<dbReference type="InterPro" id="IPR018016">
    <property type="entry name" value="Nucleoside_phosphorylase_CS"/>
</dbReference>
<dbReference type="SUPFAM" id="SSF53167">
    <property type="entry name" value="Purine and uridine phosphorylases"/>
    <property type="match status" value="1"/>
</dbReference>
<dbReference type="Pfam" id="PF01048">
    <property type="entry name" value="PNP_UDP_1"/>
    <property type="match status" value="1"/>
</dbReference>
<evidence type="ECO:0000256" key="5">
    <source>
        <dbReference type="ARBA" id="ARBA00022679"/>
    </source>
</evidence>
<comment type="catalytic activity">
    <reaction evidence="6">
        <text>uridine + phosphate = alpha-D-ribose 1-phosphate + uracil</text>
        <dbReference type="Rhea" id="RHEA:24388"/>
        <dbReference type="ChEBI" id="CHEBI:16704"/>
        <dbReference type="ChEBI" id="CHEBI:17568"/>
        <dbReference type="ChEBI" id="CHEBI:43474"/>
        <dbReference type="ChEBI" id="CHEBI:57720"/>
        <dbReference type="EC" id="2.4.2.3"/>
    </reaction>
</comment>
<keyword evidence="5 8" id="KW-0808">Transferase</keyword>
<evidence type="ECO:0000313" key="8">
    <source>
        <dbReference type="EMBL" id="MFC3763467.1"/>
    </source>
</evidence>
<accession>A0ABV7YFT2</accession>
<dbReference type="InterPro" id="IPR035994">
    <property type="entry name" value="Nucleoside_phosphorylase_sf"/>
</dbReference>
<evidence type="ECO:0000256" key="3">
    <source>
        <dbReference type="ARBA" id="ARBA00021980"/>
    </source>
</evidence>
<evidence type="ECO:0000313" key="9">
    <source>
        <dbReference type="Proteomes" id="UP001595699"/>
    </source>
</evidence>
<keyword evidence="4 8" id="KW-0328">Glycosyltransferase</keyword>
<keyword evidence="9" id="KW-1185">Reference proteome</keyword>
<gene>
    <name evidence="8" type="primary">deoD</name>
    <name evidence="8" type="ORF">ACFOUW_21695</name>
</gene>